<dbReference type="AlphaFoldDB" id="A1ZM96"/>
<proteinExistence type="predicted"/>
<evidence type="ECO:0000313" key="1">
    <source>
        <dbReference type="EMBL" id="EAY28628.1"/>
    </source>
</evidence>
<gene>
    <name evidence="1" type="ORF">M23134_04475</name>
</gene>
<comment type="caution">
    <text evidence="1">The sequence shown here is derived from an EMBL/GenBank/DDBJ whole genome shotgun (WGS) entry which is preliminary data.</text>
</comment>
<accession>A1ZM96</accession>
<dbReference type="Proteomes" id="UP000004095">
    <property type="component" value="Unassembled WGS sequence"/>
</dbReference>
<protein>
    <submittedName>
        <fullName evidence="1">Uncharacterized protein</fullName>
    </submittedName>
</protein>
<sequence length="73" mass="8706">MIKLVYIIFLFSFTHYRCQAQPKQATLLPLDSLRKMKSMSFEEVLKNPTQSFGECSKGKWQTCCYCEFKVWRL</sequence>
<dbReference type="EMBL" id="AAWS01000015">
    <property type="protein sequence ID" value="EAY28628.1"/>
    <property type="molecule type" value="Genomic_DNA"/>
</dbReference>
<evidence type="ECO:0000313" key="2">
    <source>
        <dbReference type="Proteomes" id="UP000004095"/>
    </source>
</evidence>
<organism evidence="1 2">
    <name type="scientific">Microscilla marina ATCC 23134</name>
    <dbReference type="NCBI Taxonomy" id="313606"/>
    <lineage>
        <taxon>Bacteria</taxon>
        <taxon>Pseudomonadati</taxon>
        <taxon>Bacteroidota</taxon>
        <taxon>Cytophagia</taxon>
        <taxon>Cytophagales</taxon>
        <taxon>Microscillaceae</taxon>
        <taxon>Microscilla</taxon>
    </lineage>
</organism>
<name>A1ZM96_MICM2</name>
<keyword evidence="2" id="KW-1185">Reference proteome</keyword>
<reference evidence="1 2" key="1">
    <citation type="submission" date="2007-01" db="EMBL/GenBank/DDBJ databases">
        <authorList>
            <person name="Haygood M."/>
            <person name="Podell S."/>
            <person name="Anderson C."/>
            <person name="Hopkinson B."/>
            <person name="Roe K."/>
            <person name="Barbeau K."/>
            <person name="Gaasterland T."/>
            <person name="Ferriera S."/>
            <person name="Johnson J."/>
            <person name="Kravitz S."/>
            <person name="Beeson K."/>
            <person name="Sutton G."/>
            <person name="Rogers Y.-H."/>
            <person name="Friedman R."/>
            <person name="Frazier M."/>
            <person name="Venter J.C."/>
        </authorList>
    </citation>
    <scope>NUCLEOTIDE SEQUENCE [LARGE SCALE GENOMIC DNA]</scope>
    <source>
        <strain evidence="1 2">ATCC 23134</strain>
    </source>
</reference>